<protein>
    <recommendedName>
        <fullName evidence="2">GS catalytic domain-containing protein</fullName>
    </recommendedName>
</protein>
<dbReference type="GO" id="GO:0004356">
    <property type="term" value="F:glutamine synthetase activity"/>
    <property type="evidence" value="ECO:0007669"/>
    <property type="project" value="InterPro"/>
</dbReference>
<dbReference type="Pfam" id="PF00120">
    <property type="entry name" value="Gln-synt_C"/>
    <property type="match status" value="1"/>
</dbReference>
<accession>X0TFC2</accession>
<dbReference type="GO" id="GO:0019740">
    <property type="term" value="P:nitrogen utilization"/>
    <property type="evidence" value="ECO:0007669"/>
    <property type="project" value="TreeGrafter"/>
</dbReference>
<dbReference type="Gene3D" id="3.10.20.70">
    <property type="entry name" value="Glutamine synthetase, N-terminal domain"/>
    <property type="match status" value="1"/>
</dbReference>
<dbReference type="AlphaFoldDB" id="X0TFC2"/>
<gene>
    <name evidence="3" type="ORF">S01H1_29703</name>
</gene>
<evidence type="ECO:0000313" key="3">
    <source>
        <dbReference type="EMBL" id="GAF92263.1"/>
    </source>
</evidence>
<comment type="caution">
    <text evidence="3">The sequence shown here is derived from an EMBL/GenBank/DDBJ whole genome shotgun (WGS) entry which is preliminary data.</text>
</comment>
<evidence type="ECO:0000259" key="2">
    <source>
        <dbReference type="PROSITE" id="PS51987"/>
    </source>
</evidence>
<dbReference type="EMBL" id="BARS01018243">
    <property type="protein sequence ID" value="GAF92263.1"/>
    <property type="molecule type" value="Genomic_DNA"/>
</dbReference>
<dbReference type="InterPro" id="IPR008146">
    <property type="entry name" value="Gln_synth_cat_dom"/>
</dbReference>
<organism evidence="3">
    <name type="scientific">marine sediment metagenome</name>
    <dbReference type="NCBI Taxonomy" id="412755"/>
    <lineage>
        <taxon>unclassified sequences</taxon>
        <taxon>metagenomes</taxon>
        <taxon>ecological metagenomes</taxon>
    </lineage>
</organism>
<reference evidence="3" key="1">
    <citation type="journal article" date="2014" name="Front. Microbiol.">
        <title>High frequency of phylogenetically diverse reductive dehalogenase-homologous genes in deep subseafloor sedimentary metagenomes.</title>
        <authorList>
            <person name="Kawai M."/>
            <person name="Futagami T."/>
            <person name="Toyoda A."/>
            <person name="Takaki Y."/>
            <person name="Nishi S."/>
            <person name="Hori S."/>
            <person name="Arai W."/>
            <person name="Tsubouchi T."/>
            <person name="Morono Y."/>
            <person name="Uchiyama I."/>
            <person name="Ito T."/>
            <person name="Fujiyama A."/>
            <person name="Inagaki F."/>
            <person name="Takami H."/>
        </authorList>
    </citation>
    <scope>NUCLEOTIDE SEQUENCE</scope>
    <source>
        <strain evidence="3">Expedition CK06-06</strain>
    </source>
</reference>
<name>X0TFC2_9ZZZZ</name>
<dbReference type="InterPro" id="IPR008147">
    <property type="entry name" value="Gln_synt_N"/>
</dbReference>
<evidence type="ECO:0000256" key="1">
    <source>
        <dbReference type="ARBA" id="ARBA00009897"/>
    </source>
</evidence>
<dbReference type="GO" id="GO:0016020">
    <property type="term" value="C:membrane"/>
    <property type="evidence" value="ECO:0007669"/>
    <property type="project" value="TreeGrafter"/>
</dbReference>
<dbReference type="SUPFAM" id="SSF55931">
    <property type="entry name" value="Glutamine synthetase/guanido kinase"/>
    <property type="match status" value="1"/>
</dbReference>
<feature type="domain" description="GS catalytic" evidence="2">
    <location>
        <begin position="79"/>
        <end position="276"/>
    </location>
</feature>
<dbReference type="PANTHER" id="PTHR43407:SF1">
    <property type="entry name" value="LENGSIN"/>
    <property type="match status" value="1"/>
</dbReference>
<dbReference type="PANTHER" id="PTHR43407">
    <property type="entry name" value="GLUTAMINE SYNTHETASE"/>
    <property type="match status" value="1"/>
</dbReference>
<feature type="non-terminal residue" evidence="3">
    <location>
        <position position="1"/>
    </location>
</feature>
<comment type="similarity">
    <text evidence="1">Belongs to the glutamine synthetase family.</text>
</comment>
<dbReference type="InterPro" id="IPR036651">
    <property type="entry name" value="Gln_synt_N_sf"/>
</dbReference>
<dbReference type="SUPFAM" id="SSF54368">
    <property type="entry name" value="Glutamine synthetase, N-terminal domain"/>
    <property type="match status" value="1"/>
</dbReference>
<dbReference type="InterPro" id="IPR014746">
    <property type="entry name" value="Gln_synth/guanido_kin_cat_dom"/>
</dbReference>
<dbReference type="GO" id="GO:0005737">
    <property type="term" value="C:cytoplasm"/>
    <property type="evidence" value="ECO:0007669"/>
    <property type="project" value="TreeGrafter"/>
</dbReference>
<sequence length="276" mass="30954">RLKTLNFVITNKAQLDRLLSRGERVDGSSLLPHIDASSSDLYVIPRFKTAYVNPFSPVPTVDILCSYYTSEGTRLSSSPENIVRKAHEVLKHHTGLTFEAMGELEYYVFYDSQRFYPVMAQKGYHESSPFFKWESLRCETMQAIAQVGGEIKYGHSEVGNIHREAHETEQHEIEFLPVPLEDAADQIVIAKWILRMIAYKYGVTVSFAPKILAGHAGSGLHIHTRLVKDGKNMMVEGNRLSDVAKKAVAGYLTLAPSLTAFGNTVPTSYLRLVPHQ</sequence>
<dbReference type="Pfam" id="PF03951">
    <property type="entry name" value="Gln-synt_N"/>
    <property type="match status" value="1"/>
</dbReference>
<dbReference type="PROSITE" id="PS51987">
    <property type="entry name" value="GS_CATALYTIC"/>
    <property type="match status" value="1"/>
</dbReference>
<dbReference type="SMART" id="SM01230">
    <property type="entry name" value="Gln-synt_C"/>
    <property type="match status" value="1"/>
</dbReference>
<dbReference type="Gene3D" id="3.30.590.10">
    <property type="entry name" value="Glutamine synthetase/guanido kinase, catalytic domain"/>
    <property type="match status" value="1"/>
</dbReference>
<dbReference type="GO" id="GO:0006542">
    <property type="term" value="P:glutamine biosynthetic process"/>
    <property type="evidence" value="ECO:0007669"/>
    <property type="project" value="InterPro"/>
</dbReference>
<proteinExistence type="inferred from homology"/>
<feature type="non-terminal residue" evidence="3">
    <location>
        <position position="276"/>
    </location>
</feature>